<protein>
    <recommendedName>
        <fullName evidence="3">Competence protein CoiA-like protein</fullName>
    </recommendedName>
</protein>
<evidence type="ECO:0008006" key="3">
    <source>
        <dbReference type="Google" id="ProtNLM"/>
    </source>
</evidence>
<evidence type="ECO:0000313" key="2">
    <source>
        <dbReference type="Proteomes" id="UP000451565"/>
    </source>
</evidence>
<dbReference type="EMBL" id="WINI01000009">
    <property type="protein sequence ID" value="MQR02368.1"/>
    <property type="molecule type" value="Genomic_DNA"/>
</dbReference>
<reference evidence="1 2" key="1">
    <citation type="submission" date="2019-10" db="EMBL/GenBank/DDBJ databases">
        <title>Glaciimonas soli sp. nov., a psychrophilic bacterium isolated from the forest soil of a high elevation mountain in Taiwan.</title>
        <authorList>
            <person name="Wang L.-T."/>
            <person name="Shieh W.Y."/>
        </authorList>
    </citation>
    <scope>NUCLEOTIDE SEQUENCE [LARGE SCALE GENOMIC DNA]</scope>
    <source>
        <strain evidence="1 2">GS1</strain>
    </source>
</reference>
<proteinExistence type="predicted"/>
<dbReference type="AlphaFoldDB" id="A0A843YY28"/>
<name>A0A843YY28_9BURK</name>
<dbReference type="RefSeq" id="WP_153236004.1">
    <property type="nucleotide sequence ID" value="NZ_WINI01000009.1"/>
</dbReference>
<evidence type="ECO:0000313" key="1">
    <source>
        <dbReference type="EMBL" id="MQR02368.1"/>
    </source>
</evidence>
<dbReference type="OrthoDB" id="9134102at2"/>
<dbReference type="Proteomes" id="UP000451565">
    <property type="component" value="Unassembled WGS sequence"/>
</dbReference>
<gene>
    <name evidence="1" type="ORF">GEV47_16960</name>
</gene>
<keyword evidence="2" id="KW-1185">Reference proteome</keyword>
<sequence length="373" mass="43243">MITEKFKALNSSISLSAIHQRMVVYALNETEELTHVNTVSRGKACKCKCLSCGESLIARQGELKAHSFAHESGTECPYAVETMLLWLVKELISAQRYFVTPELTISESTQGPLREIENREIFPCKKVIVDSIQFEKRSHNARPDLVLHSRGRELLLEILFTKKTETKKLTSFENRQLSTIEIDLSRNQLDTIADFEHILFTDSKCKRWLFNAKEATIRSNLRAQNLEQVALQKIEYEQKKIEKETFYATKNRQKIEVATQKNEKEYGHVSKMLPILLSERPGLTFDLNNKRIYYLMKDGGLWLLHGQRESLYIVAQNGNETAVQFLHELGINYDEVNLCFLSIQSRCQLIIDQLDRFTKTDKRYVKSVIKRSQ</sequence>
<accession>A0A843YY28</accession>
<organism evidence="1 2">
    <name type="scientific">Glaciimonas soli</name>
    <dbReference type="NCBI Taxonomy" id="2590999"/>
    <lineage>
        <taxon>Bacteria</taxon>
        <taxon>Pseudomonadati</taxon>
        <taxon>Pseudomonadota</taxon>
        <taxon>Betaproteobacteria</taxon>
        <taxon>Burkholderiales</taxon>
        <taxon>Oxalobacteraceae</taxon>
        <taxon>Glaciimonas</taxon>
    </lineage>
</organism>
<comment type="caution">
    <text evidence="1">The sequence shown here is derived from an EMBL/GenBank/DDBJ whole genome shotgun (WGS) entry which is preliminary data.</text>
</comment>